<evidence type="ECO:0000313" key="3">
    <source>
        <dbReference type="Proteomes" id="UP001054925"/>
    </source>
</evidence>
<organism evidence="2 3">
    <name type="scientific">Corynebacterium ammoniagenes</name>
    <name type="common">Brevibacterium ammoniagenes</name>
    <dbReference type="NCBI Taxonomy" id="1697"/>
    <lineage>
        <taxon>Bacteria</taxon>
        <taxon>Bacillati</taxon>
        <taxon>Actinomycetota</taxon>
        <taxon>Actinomycetes</taxon>
        <taxon>Mycobacteriales</taxon>
        <taxon>Corynebacteriaceae</taxon>
        <taxon>Corynebacterium</taxon>
    </lineage>
</organism>
<dbReference type="PANTHER" id="PTHR22642">
    <property type="entry name" value="IMIDAZOLONEPROPIONASE"/>
    <property type="match status" value="1"/>
</dbReference>
<comment type="caution">
    <text evidence="2">The sequence shown here is derived from an EMBL/GenBank/DDBJ whole genome shotgun (WGS) entry which is preliminary data.</text>
</comment>
<dbReference type="InterPro" id="IPR033932">
    <property type="entry name" value="YtcJ-like"/>
</dbReference>
<dbReference type="PANTHER" id="PTHR22642:SF2">
    <property type="entry name" value="PROTEIN LONG AFTER FAR-RED 3"/>
    <property type="match status" value="1"/>
</dbReference>
<dbReference type="SUPFAM" id="SSF51338">
    <property type="entry name" value="Composite domain of metallo-dependent hydrolases"/>
    <property type="match status" value="1"/>
</dbReference>
<feature type="domain" description="Amidohydrolase 3" evidence="1">
    <location>
        <begin position="54"/>
        <end position="546"/>
    </location>
</feature>
<reference evidence="2" key="1">
    <citation type="submission" date="2021-12" db="EMBL/GenBank/DDBJ databases">
        <title>Draft genome sequence of Corynebacterium ammoniagenes strain T-723.</title>
        <authorList>
            <person name="Matsuzawa M."/>
            <person name="Hiratani M."/>
            <person name="Abe I."/>
            <person name="Tsuji Y."/>
            <person name="Nakamura J."/>
        </authorList>
    </citation>
    <scope>NUCLEOTIDE SEQUENCE</scope>
    <source>
        <strain evidence="2">T-723</strain>
    </source>
</reference>
<dbReference type="Proteomes" id="UP001054925">
    <property type="component" value="Unassembled WGS sequence"/>
</dbReference>
<dbReference type="InterPro" id="IPR013108">
    <property type="entry name" value="Amidohydro_3"/>
</dbReference>
<name>A0AAV5G5C3_CORAM</name>
<accession>A0AAV5G5C3</accession>
<dbReference type="Pfam" id="PF07969">
    <property type="entry name" value="Amidohydro_3"/>
    <property type="match status" value="1"/>
</dbReference>
<dbReference type="Gene3D" id="2.30.40.10">
    <property type="entry name" value="Urease, subunit C, domain 1"/>
    <property type="match status" value="1"/>
</dbReference>
<proteinExistence type="predicted"/>
<dbReference type="GO" id="GO:0016810">
    <property type="term" value="F:hydrolase activity, acting on carbon-nitrogen (but not peptide) bonds"/>
    <property type="evidence" value="ECO:0007669"/>
    <property type="project" value="InterPro"/>
</dbReference>
<dbReference type="EMBL" id="BQKK01000001">
    <property type="protein sequence ID" value="GJN41873.1"/>
    <property type="molecule type" value="Genomic_DNA"/>
</dbReference>
<protein>
    <submittedName>
        <fullName evidence="2">Amidohydrolase</fullName>
    </submittedName>
</protein>
<dbReference type="Gene3D" id="3.10.310.70">
    <property type="match status" value="1"/>
</dbReference>
<dbReference type="SUPFAM" id="SSF51556">
    <property type="entry name" value="Metallo-dependent hydrolases"/>
    <property type="match status" value="1"/>
</dbReference>
<evidence type="ECO:0000259" key="1">
    <source>
        <dbReference type="Pfam" id="PF07969"/>
    </source>
</evidence>
<dbReference type="Gene3D" id="3.20.20.140">
    <property type="entry name" value="Metal-dependent hydrolases"/>
    <property type="match status" value="1"/>
</dbReference>
<dbReference type="AlphaFoldDB" id="A0AAV5G5C3"/>
<sequence length="549" mass="58783">MRSSLNQSPITLIENARFLTQDPQNPVADAVAIVEGKIIALDESARRFQNVEKIDAEGAIVVPGFNDVHAHSVWFGQTLLEIDLSQSKTPGAVYEALAGALKHEGSEQLGAKPQWLIASGFNPNLLEGAELEINKLDRSTGGRPLLIKHNSGHAYTVNSKALEIAGVDPRDPVEIEGGEIVTDQDGLATGLLDENAMRIIQDILQPEASSELVQALERATQHYVTEGLTSVTDAGVAGGWIGHSPREISAYQAAEIPTRMQLMPTIDVLHNLSGHTSEEPGYGIDTGLRTGFGDDKLQIGPTKIFTDGSLLGTTAAMSEDYQCCSHHGYFQGDVEEMRGQALRAASLGWSLALHAIGDAAVEFSIGVIMEAIDSFGAPSMPHRIEHGGVVQDDQIKRMADYGIILVPQPRFIREFGDSMAEKIGVERTNLSYPAKRLLDAGMVLPGSSDRPVANGAPLKVMEAFVNRETETGELYGTSERITAEEALYAYTAGSAYVTGWGGKKGQIKPGQLADLAFLEDNPLEVASTSIGSIEVVGTMVGGEMVHGKF</sequence>
<dbReference type="CDD" id="cd01300">
    <property type="entry name" value="YtcJ_like"/>
    <property type="match status" value="1"/>
</dbReference>
<evidence type="ECO:0000313" key="2">
    <source>
        <dbReference type="EMBL" id="GJN41873.1"/>
    </source>
</evidence>
<dbReference type="InterPro" id="IPR032466">
    <property type="entry name" value="Metal_Hydrolase"/>
</dbReference>
<gene>
    <name evidence="2" type="ORF">CAT723_03520</name>
</gene>
<dbReference type="InterPro" id="IPR011059">
    <property type="entry name" value="Metal-dep_hydrolase_composite"/>
</dbReference>
<dbReference type="RefSeq" id="WP_236163494.1">
    <property type="nucleotide sequence ID" value="NZ_BQKK01000001.1"/>
</dbReference>